<dbReference type="GO" id="GO:0005506">
    <property type="term" value="F:iron ion binding"/>
    <property type="evidence" value="ECO:0007669"/>
    <property type="project" value="InterPro"/>
</dbReference>
<evidence type="ECO:0000313" key="15">
    <source>
        <dbReference type="Proteomes" id="UP000076738"/>
    </source>
</evidence>
<dbReference type="AlphaFoldDB" id="A0A167RN52"/>
<evidence type="ECO:0000256" key="4">
    <source>
        <dbReference type="ARBA" id="ARBA00010848"/>
    </source>
</evidence>
<dbReference type="EMBL" id="KV417267">
    <property type="protein sequence ID" value="KZP01092.1"/>
    <property type="molecule type" value="Genomic_DNA"/>
</dbReference>
<dbReference type="UniPathway" id="UPA00529">
    <property type="reaction ID" value="UER00430"/>
</dbReference>
<comment type="function">
    <text evidence="2">Catalyzes the first step of the osmoprotectant glycine betaine synthesis.</text>
</comment>
<evidence type="ECO:0000256" key="6">
    <source>
        <dbReference type="ARBA" id="ARBA00014931"/>
    </source>
</evidence>
<proteinExistence type="inferred from homology"/>
<dbReference type="SUPFAM" id="SSF55961">
    <property type="entry name" value="Bet v1-like"/>
    <property type="match status" value="1"/>
</dbReference>
<keyword evidence="8" id="KW-0479">Metal-binding</keyword>
<feature type="domain" description="Rieske" evidence="13">
    <location>
        <begin position="86"/>
        <end position="192"/>
    </location>
</feature>
<reference evidence="14 15" key="1">
    <citation type="journal article" date="2016" name="Mol. Biol. Evol.">
        <title>Comparative Genomics of Early-Diverging Mushroom-Forming Fungi Provides Insights into the Origins of Lignocellulose Decay Capabilities.</title>
        <authorList>
            <person name="Nagy L.G."/>
            <person name="Riley R."/>
            <person name="Tritt A."/>
            <person name="Adam C."/>
            <person name="Daum C."/>
            <person name="Floudas D."/>
            <person name="Sun H."/>
            <person name="Yadav J.S."/>
            <person name="Pangilinan J."/>
            <person name="Larsson K.H."/>
            <person name="Matsuura K."/>
            <person name="Barry K."/>
            <person name="Labutti K."/>
            <person name="Kuo R."/>
            <person name="Ohm R.A."/>
            <person name="Bhattacharya S.S."/>
            <person name="Shirouzu T."/>
            <person name="Yoshinaga Y."/>
            <person name="Martin F.M."/>
            <person name="Grigoriev I.V."/>
            <person name="Hibbett D.S."/>
        </authorList>
    </citation>
    <scope>NUCLEOTIDE SEQUENCE [LARGE SCALE GENOMIC DNA]</scope>
    <source>
        <strain evidence="14 15">TUFC12733</strain>
    </source>
</reference>
<dbReference type="PANTHER" id="PTHR43756:SF5">
    <property type="entry name" value="CHOLINE MONOOXYGENASE, CHLOROPLASTIC"/>
    <property type="match status" value="1"/>
</dbReference>
<dbReference type="InterPro" id="IPR036922">
    <property type="entry name" value="Rieske_2Fe-2S_sf"/>
</dbReference>
<dbReference type="Gene3D" id="3.90.380.10">
    <property type="entry name" value="Naphthalene 1,2-dioxygenase Alpha Subunit, Chain A, domain 1"/>
    <property type="match status" value="2"/>
</dbReference>
<dbReference type="PROSITE" id="PS51296">
    <property type="entry name" value="RIESKE"/>
    <property type="match status" value="1"/>
</dbReference>
<dbReference type="STRING" id="1330018.A0A167RN52"/>
<dbReference type="OrthoDB" id="426882at2759"/>
<evidence type="ECO:0000256" key="8">
    <source>
        <dbReference type="ARBA" id="ARBA00022723"/>
    </source>
</evidence>
<dbReference type="InterPro" id="IPR001663">
    <property type="entry name" value="Rng_hydr_dOase-A"/>
</dbReference>
<dbReference type="Pfam" id="PF00848">
    <property type="entry name" value="Ring_hydroxyl_A"/>
    <property type="match status" value="1"/>
</dbReference>
<evidence type="ECO:0000259" key="13">
    <source>
        <dbReference type="PROSITE" id="PS51296"/>
    </source>
</evidence>
<evidence type="ECO:0000313" key="14">
    <source>
        <dbReference type="EMBL" id="KZP01092.1"/>
    </source>
</evidence>
<comment type="pathway">
    <text evidence="3">Amine and polyamine biosynthesis; betaine biosynthesis via choline pathway; betaine aldehyde from choline (monooxygenase route): step 1/1.</text>
</comment>
<dbReference type="Gene3D" id="2.102.10.10">
    <property type="entry name" value="Rieske [2Fe-2S] iron-sulphur domain"/>
    <property type="match status" value="1"/>
</dbReference>
<dbReference type="EC" id="1.14.15.7" evidence="5"/>
<dbReference type="InterPro" id="IPR017941">
    <property type="entry name" value="Rieske_2Fe-2S"/>
</dbReference>
<evidence type="ECO:0000256" key="1">
    <source>
        <dbReference type="ARBA" id="ARBA00001962"/>
    </source>
</evidence>
<keyword evidence="11" id="KW-0411">Iron-sulfur</keyword>
<dbReference type="InterPro" id="IPR015879">
    <property type="entry name" value="Ring_hydroxy_dOase_asu_C_dom"/>
</dbReference>
<dbReference type="Proteomes" id="UP000076738">
    <property type="component" value="Unassembled WGS sequence"/>
</dbReference>
<sequence length="441" mass="50055">MATRLLHCGRNRGTPLLRVNVIGWRRQLATISPSSVRSPKKPLSHELEAAARPDRTGVTTLPASWYRSDNFKLSQLEKRAIFARSWFFTTVTSEFKKKGDYRVFDFAGLSMFLVKGHDGEIRAFHNVCRHRAYPLRTQEAGCSGVISCGYHAWTFDLNGNLMKAPHFNDVDKKANGLYPVHLHITPGGLIFVNLEASETPSVSFEEYFPGLETLLDGFDLKRYELYKAREFIGDFNWKTRIDGFQECYHCHVAHKSLSKSFDIKNYAVRNHPNYTQHIALASPSSAKDAYGNSDALFLYLYPSGAINCFKNGWQRSFSSPIDSGRTRISMEYYVDPDLSEQEKADFVQSFYQVFEEDCALCTNTQRSLDAGVYAKGVLHPVHESGVIVQAYQSRTKELVLKHAALEESLGRELNPASRADQNSFAQSPEDSLCARLEQREW</sequence>
<keyword evidence="10" id="KW-0408">Iron</keyword>
<accession>A0A167RN52</accession>
<evidence type="ECO:0000256" key="11">
    <source>
        <dbReference type="ARBA" id="ARBA00023014"/>
    </source>
</evidence>
<comment type="catalytic activity">
    <reaction evidence="12">
        <text>choline + 2 reduced [2Fe-2S]-[ferredoxin] + O2 + 2 H(+) = betaine aldehyde hydrate + 2 oxidized [2Fe-2S]-[ferredoxin] + H2O</text>
        <dbReference type="Rhea" id="RHEA:17769"/>
        <dbReference type="Rhea" id="RHEA-COMP:10000"/>
        <dbReference type="Rhea" id="RHEA-COMP:10001"/>
        <dbReference type="ChEBI" id="CHEBI:15354"/>
        <dbReference type="ChEBI" id="CHEBI:15377"/>
        <dbReference type="ChEBI" id="CHEBI:15378"/>
        <dbReference type="ChEBI" id="CHEBI:15379"/>
        <dbReference type="ChEBI" id="CHEBI:15870"/>
        <dbReference type="ChEBI" id="CHEBI:33737"/>
        <dbReference type="ChEBI" id="CHEBI:33738"/>
        <dbReference type="EC" id="1.14.15.7"/>
    </reaction>
</comment>
<keyword evidence="15" id="KW-1185">Reference proteome</keyword>
<dbReference type="PRINTS" id="PR00090">
    <property type="entry name" value="RNGDIOXGNASE"/>
</dbReference>
<keyword evidence="7" id="KW-0001">2Fe-2S</keyword>
<evidence type="ECO:0000256" key="5">
    <source>
        <dbReference type="ARBA" id="ARBA00012763"/>
    </source>
</evidence>
<evidence type="ECO:0000256" key="9">
    <source>
        <dbReference type="ARBA" id="ARBA00023002"/>
    </source>
</evidence>
<dbReference type="GO" id="GO:0019285">
    <property type="term" value="P:glycine betaine biosynthetic process from choline"/>
    <property type="evidence" value="ECO:0007669"/>
    <property type="project" value="UniProtKB-UniPathway"/>
</dbReference>
<evidence type="ECO:0000256" key="12">
    <source>
        <dbReference type="ARBA" id="ARBA00049097"/>
    </source>
</evidence>
<comment type="cofactor">
    <cofactor evidence="1">
        <name>Fe cation</name>
        <dbReference type="ChEBI" id="CHEBI:24875"/>
    </cofactor>
</comment>
<dbReference type="CDD" id="cd03469">
    <property type="entry name" value="Rieske_RO_Alpha_N"/>
    <property type="match status" value="1"/>
</dbReference>
<name>A0A167RN52_CALVF</name>
<evidence type="ECO:0000256" key="10">
    <source>
        <dbReference type="ARBA" id="ARBA00023004"/>
    </source>
</evidence>
<dbReference type="GO" id="GO:0051537">
    <property type="term" value="F:2 iron, 2 sulfur cluster binding"/>
    <property type="evidence" value="ECO:0007669"/>
    <property type="project" value="UniProtKB-KW"/>
</dbReference>
<protein>
    <recommendedName>
        <fullName evidence="6">Choline monooxygenase, chloroplastic</fullName>
        <ecNumber evidence="5">1.14.15.7</ecNumber>
    </recommendedName>
</protein>
<dbReference type="Pfam" id="PF00355">
    <property type="entry name" value="Rieske"/>
    <property type="match status" value="1"/>
</dbReference>
<keyword evidence="9" id="KW-0560">Oxidoreductase</keyword>
<evidence type="ECO:0000256" key="7">
    <source>
        <dbReference type="ARBA" id="ARBA00022714"/>
    </source>
</evidence>
<dbReference type="SUPFAM" id="SSF50022">
    <property type="entry name" value="ISP domain"/>
    <property type="match status" value="1"/>
</dbReference>
<gene>
    <name evidence="14" type="ORF">CALVIDRAFT_524232</name>
</gene>
<dbReference type="PANTHER" id="PTHR43756">
    <property type="entry name" value="CHOLINE MONOOXYGENASE, CHLOROPLASTIC"/>
    <property type="match status" value="1"/>
</dbReference>
<evidence type="ECO:0000256" key="3">
    <source>
        <dbReference type="ARBA" id="ARBA00004866"/>
    </source>
</evidence>
<evidence type="ECO:0000256" key="2">
    <source>
        <dbReference type="ARBA" id="ARBA00002149"/>
    </source>
</evidence>
<comment type="similarity">
    <text evidence="4">Belongs to the choline monooxygenase family.</text>
</comment>
<organism evidence="14 15">
    <name type="scientific">Calocera viscosa (strain TUFC12733)</name>
    <dbReference type="NCBI Taxonomy" id="1330018"/>
    <lineage>
        <taxon>Eukaryota</taxon>
        <taxon>Fungi</taxon>
        <taxon>Dikarya</taxon>
        <taxon>Basidiomycota</taxon>
        <taxon>Agaricomycotina</taxon>
        <taxon>Dacrymycetes</taxon>
        <taxon>Dacrymycetales</taxon>
        <taxon>Dacrymycetaceae</taxon>
        <taxon>Calocera</taxon>
    </lineage>
</organism>
<dbReference type="GO" id="GO:0019133">
    <property type="term" value="F:choline monooxygenase activity"/>
    <property type="evidence" value="ECO:0007669"/>
    <property type="project" value="UniProtKB-EC"/>
</dbReference>